<dbReference type="AlphaFoldDB" id="Q7NU83"/>
<dbReference type="Gene3D" id="1.10.10.2690">
    <property type="match status" value="1"/>
</dbReference>
<sequence length="89" mass="10090">MFCSPAQAGNRDYMGRHKMKLDDFNVVADLIGMKKRSREAVWLMEVEGMTGYFAAQQMDISESTVSRAHARFRRAVGKLNTLSGHLPLR</sequence>
<evidence type="ECO:0000256" key="1">
    <source>
        <dbReference type="ARBA" id="ARBA00023015"/>
    </source>
</evidence>
<evidence type="ECO:0000256" key="2">
    <source>
        <dbReference type="ARBA" id="ARBA00023163"/>
    </source>
</evidence>
<dbReference type="KEGG" id="cvi:CV_2820"/>
<reference evidence="3 4" key="1">
    <citation type="journal article" date="2003" name="Proc. Natl. Acad. Sci. U.S.A.">
        <title>The complete genome sequence of Chromobacterium violaceum reveals remarkable and exploitable bacterial adaptability.</title>
        <authorList>
            <person name="Vasconcelos A.T.R."/>
            <person name="de Almeida D.F."/>
            <person name="Almeida F.C."/>
            <person name="de Almeida L.G.P."/>
            <person name="de Almeida R."/>
            <person name="Goncalves J.A.A."/>
            <person name="Andrade E.M."/>
            <person name="Antonio R.V."/>
            <person name="Araripe J."/>
            <person name="de Araujo M.F.F."/>
            <person name="Filho S.A."/>
            <person name="Azevedo V."/>
            <person name="Batista A.J."/>
            <person name="Bataus L.A.M."/>
            <person name="Batista J.S."/>
            <person name="Belo A."/>
            <person name="vander Berg C."/>
            <person name="Blamey J."/>
            <person name="Bogo M."/>
            <person name="Bonato S."/>
            <person name="Bordignon J."/>
            <person name="Brito C.A."/>
            <person name="Brocchi M."/>
            <person name="Burity H.A."/>
            <person name="Camargo A.A."/>
            <person name="Cardoso D.D.P."/>
            <person name="Carneiro N.P."/>
            <person name="Carraro D.M."/>
            <person name="Carvalho C.M.B."/>
            <person name="Cascardo J.C.M."/>
            <person name="Cavada B.S."/>
            <person name="Chueire L.M.O."/>
            <person name="Pasa T.B.C."/>
            <person name="Duran N."/>
            <person name="Fagundes N."/>
            <person name="Falcao C.L."/>
            <person name="Fantinatti F."/>
            <person name="Farias I.P."/>
            <person name="Felipe M.S.S."/>
            <person name="Ferrari L.P."/>
            <person name="Ferro J.A."/>
            <person name="Ferro M.I.T."/>
            <person name="Franco G.R."/>
            <person name="Freitas N.S.A."/>
            <person name="Furlan L.R."/>
            <person name="Gazzinelli R.T."/>
            <person name="Gomes E.A."/>
            <person name="Goncalves P.R."/>
            <person name="Grangeiro T.B."/>
            <person name="Grattapaglia D."/>
            <person name="Grisard E.C."/>
            <person name="Guimaraes C.T."/>
            <person name="Hanna E.S."/>
            <person name="Hungria M."/>
            <person name="Jardim S.N."/>
            <person name="Laurino J."/>
            <person name="Leoi L.C.T."/>
            <person name="Fassarella L."/>
            <person name="Lima A."/>
            <person name="Loureiro M.F."/>
            <person name="Lyra M.C.P."/>
            <person name="Macedo M."/>
            <person name="Madeira H.M.F."/>
            <person name="Manfio G.P."/>
            <person name="Maranhao A.Q."/>
            <person name="Martins W.S."/>
            <person name="di Mauro S.M.Z."/>
            <person name="de Medeiros S.R.B."/>
            <person name="Meissner R.D.V."/>
            <person name="Menck C.F.M."/>
            <person name="Moreira M.A.M."/>
            <person name="Nascimento F.F."/>
            <person name="Nicolas M.F."/>
            <person name="Oliveira J.G."/>
            <person name="Oliveira S.C."/>
            <person name="Paixao R.F.C."/>
            <person name="Parente J.A."/>
            <person name="Pedrosa F.O."/>
            <person name="Pena S.J.D."/>
            <person name="Perreira J.O."/>
            <person name="Perreira M."/>
            <person name="Pinto L.S.R.C."/>
            <person name="Pinto L.S."/>
            <person name="Porto J.I.R."/>
            <person name="Potrich D.P."/>
            <person name="Neto C.E.R."/>
            <person name="Reis A.M.M."/>
            <person name="Rigo L.U."/>
            <person name="Rondinelli E."/>
            <person name="dos Santos E.B.P."/>
            <person name="Santos F.R."/>
            <person name="Schneider M.P.C."/>
            <person name="Seuanez H.N."/>
            <person name="Silva A.M.R."/>
            <person name="da Silva A.L.C."/>
            <person name="Silva D.W."/>
            <person name="Silva R."/>
            <person name="Simoes I.C."/>
            <person name="Simon D."/>
            <person name="Soares C.M.A."/>
            <person name="Soares R.B.A."/>
            <person name="Souza E.M."/>
            <person name="Souza K.R.L."/>
            <person name="Souza R.C."/>
            <person name="Steffens M.B.R."/>
            <person name="Steindel M."/>
            <person name="Teixeira S.R."/>
            <person name="Urmenyi T."/>
            <person name="Vettore A."/>
            <person name="Wassem R."/>
            <person name="Zaha A."/>
            <person name="Simpson A.J.G."/>
        </authorList>
    </citation>
    <scope>NUCLEOTIDE SEQUENCE [LARGE SCALE GENOMIC DNA]</scope>
    <source>
        <strain evidence="4">ATCC 12472 / DSM 30191 / JCM 1249 / NBRC 12614 / NCIMB 9131 / NCTC 9757</strain>
    </source>
</reference>
<evidence type="ECO:0008006" key="5">
    <source>
        <dbReference type="Google" id="ProtNLM"/>
    </source>
</evidence>
<dbReference type="HOGENOM" id="CLU_188955_0_0_4"/>
<organism evidence="3 4">
    <name type="scientific">Chromobacterium violaceum (strain ATCC 12472 / DSM 30191 / JCM 1249 / CCUG 213 / NBRC 12614 / NCIMB 9131 / NCTC 9757 / MK)</name>
    <dbReference type="NCBI Taxonomy" id="243365"/>
    <lineage>
        <taxon>Bacteria</taxon>
        <taxon>Pseudomonadati</taxon>
        <taxon>Pseudomonadota</taxon>
        <taxon>Betaproteobacteria</taxon>
        <taxon>Neisseriales</taxon>
        <taxon>Chromobacteriaceae</taxon>
        <taxon>Chromobacterium</taxon>
    </lineage>
</organism>
<dbReference type="InterPro" id="IPR053721">
    <property type="entry name" value="Fimbrial_Adhesin_Reg"/>
</dbReference>
<evidence type="ECO:0000313" key="3">
    <source>
        <dbReference type="EMBL" id="AAQ60488.1"/>
    </source>
</evidence>
<dbReference type="eggNOG" id="ENOG50346A2">
    <property type="taxonomic scope" value="Bacteria"/>
</dbReference>
<gene>
    <name evidence="3" type="ordered locus">CV_2820</name>
</gene>
<dbReference type="Proteomes" id="UP000001424">
    <property type="component" value="Chromosome"/>
</dbReference>
<dbReference type="SUPFAM" id="SSF88659">
    <property type="entry name" value="Sigma3 and sigma4 domains of RNA polymerase sigma factors"/>
    <property type="match status" value="1"/>
</dbReference>
<dbReference type="InterPro" id="IPR013324">
    <property type="entry name" value="RNA_pol_sigma_r3/r4-like"/>
</dbReference>
<evidence type="ECO:0000313" key="4">
    <source>
        <dbReference type="Proteomes" id="UP000001424"/>
    </source>
</evidence>
<protein>
    <recommendedName>
        <fullName evidence="5">RNA polymerase sigma factor 70 region 4 type 2 domain-containing protein</fullName>
    </recommendedName>
</protein>
<keyword evidence="2" id="KW-0804">Transcription</keyword>
<dbReference type="EMBL" id="AE016825">
    <property type="protein sequence ID" value="AAQ60488.1"/>
    <property type="molecule type" value="Genomic_DNA"/>
</dbReference>
<proteinExistence type="predicted"/>
<keyword evidence="1" id="KW-0805">Transcription regulation</keyword>
<accession>Q7NU83</accession>
<dbReference type="STRING" id="243365.CV_2820"/>
<keyword evidence="4" id="KW-1185">Reference proteome</keyword>
<name>Q7NU83_CHRVO</name>